<evidence type="ECO:0000313" key="4">
    <source>
        <dbReference type="EMBL" id="MDJ1168618.1"/>
    </source>
</evidence>
<organism evidence="4 5">
    <name type="scientific">Roseofilum acuticapitatum BLCC-M154</name>
    <dbReference type="NCBI Taxonomy" id="3022444"/>
    <lineage>
        <taxon>Bacteria</taxon>
        <taxon>Bacillati</taxon>
        <taxon>Cyanobacteriota</taxon>
        <taxon>Cyanophyceae</taxon>
        <taxon>Desertifilales</taxon>
        <taxon>Desertifilaceae</taxon>
        <taxon>Roseofilum</taxon>
        <taxon>Roseofilum acuticapitatum</taxon>
    </lineage>
</organism>
<feature type="compositionally biased region" description="Low complexity" evidence="2">
    <location>
        <begin position="209"/>
        <end position="222"/>
    </location>
</feature>
<evidence type="ECO:0000313" key="5">
    <source>
        <dbReference type="Proteomes" id="UP001235303"/>
    </source>
</evidence>
<accession>A0ABT7ANY7</accession>
<dbReference type="PANTHER" id="PTHR21666:SF289">
    <property type="entry name" value="L-ALA--D-GLU ENDOPEPTIDASE"/>
    <property type="match status" value="1"/>
</dbReference>
<keyword evidence="1" id="KW-0732">Signal</keyword>
<dbReference type="RefSeq" id="WP_283752379.1">
    <property type="nucleotide sequence ID" value="NZ_JAQOSP010000028.1"/>
</dbReference>
<proteinExistence type="predicted"/>
<sequence>MSTDKTTPTPDRQYTRTFFCLTCHRSLLMQGLGWLGALGLLSGSMVWTPNRSAAYEQDSIDPVAYDAVPEAEWTEPAYEPSYEAEWTEPAYEPSYEPEWTPEPAAYEPEWTPEPAAYEPEWTPEPAAYEPEPIDDASVPVVVETHEEAPISYSAADLMPDHATAQESAYIDTSNDFDTGATAAYQEPTEERVSDSYIPAPVSEPVHQTAAAPAPSASSEPIPAWSPDPYQPAASSGSGNEGYTSAPPPAPVVGGTTASGRSYFNARQPMGRPGNGNVSLLYPLAIPAQITSHFGWRLHPIHGDWRLHSGTDIGAATGTHVLAALAGRVAIANFLGGYGLTVVLEHSNGTQETLYAHLSEVFVEPGQEVTQGTVIGSVGSTGNSTGPHLHFELRQQTEEGWVAVDAGAQLEYALARFVQSWETASATPYTGGNAKELQLLPIPELATQELPYVNIRPM</sequence>
<dbReference type="EMBL" id="JAQOSP010000028">
    <property type="protein sequence ID" value="MDJ1168618.1"/>
    <property type="molecule type" value="Genomic_DNA"/>
</dbReference>
<gene>
    <name evidence="4" type="ORF">PMG71_04175</name>
</gene>
<dbReference type="Gene3D" id="2.70.70.10">
    <property type="entry name" value="Glucose Permease (Domain IIA)"/>
    <property type="match status" value="1"/>
</dbReference>
<dbReference type="Pfam" id="PF01551">
    <property type="entry name" value="Peptidase_M23"/>
    <property type="match status" value="1"/>
</dbReference>
<dbReference type="CDD" id="cd12797">
    <property type="entry name" value="M23_peptidase"/>
    <property type="match status" value="1"/>
</dbReference>
<dbReference type="Proteomes" id="UP001235303">
    <property type="component" value="Unassembled WGS sequence"/>
</dbReference>
<reference evidence="4 5" key="1">
    <citation type="submission" date="2023-01" db="EMBL/GenBank/DDBJ databases">
        <title>Novel diversity within Roseofilum (Cyanobacteria; Desertifilaceae) from marine benthic mats with descriptions of four novel species.</title>
        <authorList>
            <person name="Wang Y."/>
            <person name="Berthold D.E."/>
            <person name="Hu J."/>
            <person name="Lefler F.W."/>
            <person name="Laughinghouse H.D. IV."/>
        </authorList>
    </citation>
    <scope>NUCLEOTIDE SEQUENCE [LARGE SCALE GENOMIC DNA]</scope>
    <source>
        <strain evidence="4 5">BLCC-M154</strain>
    </source>
</reference>
<feature type="compositionally biased region" description="Polar residues" evidence="2">
    <location>
        <begin position="232"/>
        <end position="242"/>
    </location>
</feature>
<keyword evidence="5" id="KW-1185">Reference proteome</keyword>
<name>A0ABT7ANY7_9CYAN</name>
<dbReference type="InterPro" id="IPR011055">
    <property type="entry name" value="Dup_hybrid_motif"/>
</dbReference>
<protein>
    <submittedName>
        <fullName evidence="4">Peptidoglycan DD-metalloendopeptidase family protein</fullName>
    </submittedName>
</protein>
<evidence type="ECO:0000256" key="2">
    <source>
        <dbReference type="SAM" id="MobiDB-lite"/>
    </source>
</evidence>
<feature type="region of interest" description="Disordered" evidence="2">
    <location>
        <begin position="205"/>
        <end position="268"/>
    </location>
</feature>
<dbReference type="PANTHER" id="PTHR21666">
    <property type="entry name" value="PEPTIDASE-RELATED"/>
    <property type="match status" value="1"/>
</dbReference>
<evidence type="ECO:0000259" key="3">
    <source>
        <dbReference type="Pfam" id="PF01551"/>
    </source>
</evidence>
<feature type="domain" description="M23ase beta-sheet core" evidence="3">
    <location>
        <begin position="306"/>
        <end position="396"/>
    </location>
</feature>
<evidence type="ECO:0000256" key="1">
    <source>
        <dbReference type="ARBA" id="ARBA00022729"/>
    </source>
</evidence>
<dbReference type="InterPro" id="IPR016047">
    <property type="entry name" value="M23ase_b-sheet_dom"/>
</dbReference>
<dbReference type="SUPFAM" id="SSF51261">
    <property type="entry name" value="Duplicated hybrid motif"/>
    <property type="match status" value="1"/>
</dbReference>
<dbReference type="InterPro" id="IPR050570">
    <property type="entry name" value="Cell_wall_metabolism_enzyme"/>
</dbReference>
<comment type="caution">
    <text evidence="4">The sequence shown here is derived from an EMBL/GenBank/DDBJ whole genome shotgun (WGS) entry which is preliminary data.</text>
</comment>